<dbReference type="EMBL" id="FQXS01000015">
    <property type="protein sequence ID" value="SHH92062.1"/>
    <property type="molecule type" value="Genomic_DNA"/>
</dbReference>
<organism evidence="1 2">
    <name type="scientific">Desulfofustis glycolicus DSM 9705</name>
    <dbReference type="NCBI Taxonomy" id="1121409"/>
    <lineage>
        <taxon>Bacteria</taxon>
        <taxon>Pseudomonadati</taxon>
        <taxon>Thermodesulfobacteriota</taxon>
        <taxon>Desulfobulbia</taxon>
        <taxon>Desulfobulbales</taxon>
        <taxon>Desulfocapsaceae</taxon>
        <taxon>Desulfofustis</taxon>
    </lineage>
</organism>
<name>A0A1M5WXH4_9BACT</name>
<keyword evidence="2" id="KW-1185">Reference proteome</keyword>
<proteinExistence type="predicted"/>
<gene>
    <name evidence="1" type="ORF">SAMN02745124_02594</name>
</gene>
<reference evidence="1 2" key="1">
    <citation type="submission" date="2016-11" db="EMBL/GenBank/DDBJ databases">
        <authorList>
            <person name="Jaros S."/>
            <person name="Januszkiewicz K."/>
            <person name="Wedrychowicz H."/>
        </authorList>
    </citation>
    <scope>NUCLEOTIDE SEQUENCE [LARGE SCALE GENOMIC DNA]</scope>
    <source>
        <strain evidence="1 2">DSM 9705</strain>
    </source>
</reference>
<dbReference type="AlphaFoldDB" id="A0A1M5WXH4"/>
<dbReference type="RefSeq" id="WP_073376659.1">
    <property type="nucleotide sequence ID" value="NZ_FQXS01000015.1"/>
</dbReference>
<sequence length="171" mass="19781">MHKVRLLCLVIVFFPLFGQLIGAAGVSANGQRSELEQQQRGRSNVLEIGPEVLEQLSEQERQWYRRFQEGVLFFDGWSEISEELLAIFPEEEWPTRQVMMQRLGVKIGTEWAKNNETRKIDTDMIQHWGDLLRGAFRHGTEETLTALHRIEAEVDSILLASDRFSITAREP</sequence>
<evidence type="ECO:0000313" key="1">
    <source>
        <dbReference type="EMBL" id="SHH92062.1"/>
    </source>
</evidence>
<dbReference type="OrthoDB" id="5432546at2"/>
<protein>
    <submittedName>
        <fullName evidence="1">Uncharacterized protein</fullName>
    </submittedName>
</protein>
<evidence type="ECO:0000313" key="2">
    <source>
        <dbReference type="Proteomes" id="UP000184139"/>
    </source>
</evidence>
<dbReference type="Proteomes" id="UP000184139">
    <property type="component" value="Unassembled WGS sequence"/>
</dbReference>
<accession>A0A1M5WXH4</accession>
<dbReference type="STRING" id="1121409.SAMN02745124_02594"/>